<keyword evidence="2" id="KW-0808">Transferase</keyword>
<dbReference type="SUPFAM" id="SSF53448">
    <property type="entry name" value="Nucleotide-diphospho-sugar transferases"/>
    <property type="match status" value="1"/>
</dbReference>
<dbReference type="Pfam" id="PF00535">
    <property type="entry name" value="Glycos_transf_2"/>
    <property type="match status" value="1"/>
</dbReference>
<dbReference type="GO" id="GO:0016740">
    <property type="term" value="F:transferase activity"/>
    <property type="evidence" value="ECO:0007669"/>
    <property type="project" value="UniProtKB-KW"/>
</dbReference>
<dbReference type="InterPro" id="IPR050834">
    <property type="entry name" value="Glycosyltransf_2"/>
</dbReference>
<proteinExistence type="predicted"/>
<dbReference type="InterPro" id="IPR029044">
    <property type="entry name" value="Nucleotide-diphossugar_trans"/>
</dbReference>
<comment type="caution">
    <text evidence="2">The sequence shown here is derived from an EMBL/GenBank/DDBJ whole genome shotgun (WGS) entry which is preliminary data.</text>
</comment>
<evidence type="ECO:0000259" key="1">
    <source>
        <dbReference type="Pfam" id="PF00535"/>
    </source>
</evidence>
<reference evidence="2 3" key="1">
    <citation type="submission" date="2019-04" db="EMBL/GenBank/DDBJ databases">
        <authorList>
            <person name="Feng G."/>
            <person name="Zhang J."/>
            <person name="Zhu H."/>
        </authorList>
    </citation>
    <scope>NUCLEOTIDE SEQUENCE [LARGE SCALE GENOMIC DNA]</scope>
    <source>
        <strain evidence="2 3">JCM 19491</strain>
    </source>
</reference>
<dbReference type="PANTHER" id="PTHR43685">
    <property type="entry name" value="GLYCOSYLTRANSFERASE"/>
    <property type="match status" value="1"/>
</dbReference>
<dbReference type="RefSeq" id="WP_135531377.1">
    <property type="nucleotide sequence ID" value="NZ_SRKZ01000004.1"/>
</dbReference>
<sequence>MERTPQSPPAIKPLPAGTVRPLWSVMIPSYNCITYLRVTLEKVLLQAPGPDKMQIEVVDDYSTDGDVRALVEEIGQGRVSFFRQEQNVGSLRNFETCINRAQGQLVHLLHGDDFIAEGFYDEIEALFTRFPEAGAAFTDYIYVNEHGNWLRSPKKLLEEPGIMPNWVTTLAQGQCVQFPAMVVKRSVYEHLGGFYGVHYGEDWEMWTRIAAHYPVAHSPKPLAMYRIHSNNITSNTYLNGQCIRDTSKVIDLIQQYLPADQRAQLRSTCRKNYAVYYAEMANKFYIETKNYKAAFKQAYDAVKLDVNPTTISSISKICIKKLINY</sequence>
<evidence type="ECO:0000313" key="3">
    <source>
        <dbReference type="Proteomes" id="UP000298284"/>
    </source>
</evidence>
<evidence type="ECO:0000313" key="2">
    <source>
        <dbReference type="EMBL" id="TGD79631.1"/>
    </source>
</evidence>
<dbReference type="InterPro" id="IPR001173">
    <property type="entry name" value="Glyco_trans_2-like"/>
</dbReference>
<dbReference type="EMBL" id="SRKZ01000004">
    <property type="protein sequence ID" value="TGD79631.1"/>
    <property type="molecule type" value="Genomic_DNA"/>
</dbReference>
<gene>
    <name evidence="2" type="ORF">EU557_15545</name>
</gene>
<protein>
    <submittedName>
        <fullName evidence="2">Glycosyltransferase</fullName>
    </submittedName>
</protein>
<organism evidence="2 3">
    <name type="scientific">Hymenobacter wooponensis</name>
    <dbReference type="NCBI Taxonomy" id="1525360"/>
    <lineage>
        <taxon>Bacteria</taxon>
        <taxon>Pseudomonadati</taxon>
        <taxon>Bacteroidota</taxon>
        <taxon>Cytophagia</taxon>
        <taxon>Cytophagales</taxon>
        <taxon>Hymenobacteraceae</taxon>
        <taxon>Hymenobacter</taxon>
    </lineage>
</organism>
<dbReference type="Gene3D" id="3.90.550.10">
    <property type="entry name" value="Spore Coat Polysaccharide Biosynthesis Protein SpsA, Chain A"/>
    <property type="match status" value="1"/>
</dbReference>
<name>A0A4Z0MJE3_9BACT</name>
<feature type="domain" description="Glycosyltransferase 2-like" evidence="1">
    <location>
        <begin position="24"/>
        <end position="189"/>
    </location>
</feature>
<dbReference type="OrthoDB" id="9815829at2"/>
<dbReference type="Proteomes" id="UP000298284">
    <property type="component" value="Unassembled WGS sequence"/>
</dbReference>
<keyword evidence="3" id="KW-1185">Reference proteome</keyword>
<dbReference type="PANTHER" id="PTHR43685:SF11">
    <property type="entry name" value="GLYCOSYLTRANSFERASE TAGX-RELATED"/>
    <property type="match status" value="1"/>
</dbReference>
<accession>A0A4Z0MJE3</accession>
<dbReference type="AlphaFoldDB" id="A0A4Z0MJE3"/>